<dbReference type="EMBL" id="JAGEUA010000006">
    <property type="protein sequence ID" value="KAL0973573.1"/>
    <property type="molecule type" value="Genomic_DNA"/>
</dbReference>
<dbReference type="AlphaFoldDB" id="A0ABD0WP81"/>
<gene>
    <name evidence="2" type="ORF">UPYG_G00206290</name>
</gene>
<protein>
    <submittedName>
        <fullName evidence="2">Uncharacterized protein</fullName>
    </submittedName>
</protein>
<accession>A0ABD0WP81</accession>
<feature type="region of interest" description="Disordered" evidence="1">
    <location>
        <begin position="488"/>
        <end position="516"/>
    </location>
</feature>
<comment type="caution">
    <text evidence="2">The sequence shown here is derived from an EMBL/GenBank/DDBJ whole genome shotgun (WGS) entry which is preliminary data.</text>
</comment>
<feature type="region of interest" description="Disordered" evidence="1">
    <location>
        <begin position="1"/>
        <end position="25"/>
    </location>
</feature>
<evidence type="ECO:0000313" key="3">
    <source>
        <dbReference type="Proteomes" id="UP001557470"/>
    </source>
</evidence>
<sequence length="537" mass="61441">MEDTVHGSEDNSQDPTTANLPPIPENAKVQVEDDVTGRQASITYHDCLKQLGEYLVLPVNMCNAKDSHTKVECGAPRPFEVNIKSRGTAAILEWLCPHGHTVWKWSSQPTFKYGMLAGDFMLACNILLSGNNYAKISLLFKFMKMGMVDRSSFFRIQDTYCVDTIKDFWNDKRAEIITKLQSKGPIVAQGDARMDSPGFCAQYCTYTTMENKSKQIIYMVNIDKRETMRNSVVMEKEGFIRTFDTLRGELNVTEICTDAHAQISALFNKGKYKDSGVQHTLDIWHGSKNLSKKIHAAGQQKGCAILRIWNKDICNHFWYCCKTADTYEEFIDIWMGLLHHVTGEHTWALGECQHGPLVERREEWIESGSVAHDRLTEIILDGRWLKGVPKYLRFRSTAELESFHNHILMYASKRFSFSPPVYAARTMLAGLDYNHHVHRQARRKADGTIQYGKVYNKKSRKWSLYSVKVEKDYSYIVDLQNAIVRQRLSSEGMPRRRTRRPDDPRQHGVLSGVPAPTTEELLQIQVSRGIGQSLPKD</sequence>
<organism evidence="2 3">
    <name type="scientific">Umbra pygmaea</name>
    <name type="common">Eastern mudminnow</name>
    <dbReference type="NCBI Taxonomy" id="75934"/>
    <lineage>
        <taxon>Eukaryota</taxon>
        <taxon>Metazoa</taxon>
        <taxon>Chordata</taxon>
        <taxon>Craniata</taxon>
        <taxon>Vertebrata</taxon>
        <taxon>Euteleostomi</taxon>
        <taxon>Actinopterygii</taxon>
        <taxon>Neopterygii</taxon>
        <taxon>Teleostei</taxon>
        <taxon>Protacanthopterygii</taxon>
        <taxon>Esociformes</taxon>
        <taxon>Umbridae</taxon>
        <taxon>Umbra</taxon>
    </lineage>
</organism>
<dbReference type="Proteomes" id="UP001557470">
    <property type="component" value="Unassembled WGS sequence"/>
</dbReference>
<evidence type="ECO:0000256" key="1">
    <source>
        <dbReference type="SAM" id="MobiDB-lite"/>
    </source>
</evidence>
<name>A0ABD0WP81_UMBPY</name>
<dbReference type="PANTHER" id="PTHR31751">
    <property type="entry name" value="SI:CH211-108C17.2-RELATED-RELATED"/>
    <property type="match status" value="1"/>
</dbReference>
<dbReference type="PANTHER" id="PTHR31751:SF7">
    <property type="entry name" value="THAP-TYPE DOMAIN-CONTAINING PROTEIN"/>
    <property type="match status" value="1"/>
</dbReference>
<reference evidence="2 3" key="1">
    <citation type="submission" date="2024-06" db="EMBL/GenBank/DDBJ databases">
        <authorList>
            <person name="Pan Q."/>
            <person name="Wen M."/>
            <person name="Jouanno E."/>
            <person name="Zahm M."/>
            <person name="Klopp C."/>
            <person name="Cabau C."/>
            <person name="Louis A."/>
            <person name="Berthelot C."/>
            <person name="Parey E."/>
            <person name="Roest Crollius H."/>
            <person name="Montfort J."/>
            <person name="Robinson-Rechavi M."/>
            <person name="Bouchez O."/>
            <person name="Lampietro C."/>
            <person name="Lopez Roques C."/>
            <person name="Donnadieu C."/>
            <person name="Postlethwait J."/>
            <person name="Bobe J."/>
            <person name="Verreycken H."/>
            <person name="Guiguen Y."/>
        </authorList>
    </citation>
    <scope>NUCLEOTIDE SEQUENCE [LARGE SCALE GENOMIC DNA]</scope>
    <source>
        <strain evidence="2">Up_M1</strain>
        <tissue evidence="2">Testis</tissue>
    </source>
</reference>
<keyword evidence="3" id="KW-1185">Reference proteome</keyword>
<evidence type="ECO:0000313" key="2">
    <source>
        <dbReference type="EMBL" id="KAL0973573.1"/>
    </source>
</evidence>
<proteinExistence type="predicted"/>